<dbReference type="HAMAP" id="MF_00688">
    <property type="entry name" value="Leu_Phe_trans"/>
    <property type="match status" value="1"/>
</dbReference>
<evidence type="ECO:0000313" key="5">
    <source>
        <dbReference type="EMBL" id="KUG28204.1"/>
    </source>
</evidence>
<dbReference type="Gene3D" id="3.30.70.3550">
    <property type="entry name" value="Leucyl/phenylalanyl-tRNA-protein transferase, N-terminal domain"/>
    <property type="match status" value="1"/>
</dbReference>
<dbReference type="Gene3D" id="3.40.630.70">
    <property type="entry name" value="Leucyl/phenylalanyl-tRNA-protein transferase, C-terminal domain"/>
    <property type="match status" value="1"/>
</dbReference>
<dbReference type="InterPro" id="IPR042203">
    <property type="entry name" value="Leu/Phe-tRNA_Trfase_C"/>
</dbReference>
<dbReference type="FunFam" id="3.30.70.3550:FF:000001">
    <property type="entry name" value="Leucyl/phenylalanyl-tRNA--protein transferase"/>
    <property type="match status" value="1"/>
</dbReference>
<dbReference type="PANTHER" id="PTHR30098:SF2">
    <property type="entry name" value="LEUCYL_PHENYLALANYL-TRNA--PROTEIN TRANSFERASE"/>
    <property type="match status" value="1"/>
</dbReference>
<proteinExistence type="inferred from homology"/>
<keyword evidence="2" id="KW-0963">Cytoplasm</keyword>
<dbReference type="AlphaFoldDB" id="A0A0W8G5A0"/>
<evidence type="ECO:0000256" key="4">
    <source>
        <dbReference type="ARBA" id="ARBA00023315"/>
    </source>
</evidence>
<gene>
    <name evidence="5" type="ORF">ASZ90_001941</name>
</gene>
<reference evidence="5" key="1">
    <citation type="journal article" date="2015" name="Proc. Natl. Acad. Sci. U.S.A.">
        <title>Networks of energetic and metabolic interactions define dynamics in microbial communities.</title>
        <authorList>
            <person name="Embree M."/>
            <person name="Liu J.K."/>
            <person name="Al-Bassam M.M."/>
            <person name="Zengler K."/>
        </authorList>
    </citation>
    <scope>NUCLEOTIDE SEQUENCE</scope>
</reference>
<keyword evidence="4 5" id="KW-0012">Acyltransferase</keyword>
<dbReference type="GO" id="GO:0005737">
    <property type="term" value="C:cytoplasm"/>
    <property type="evidence" value="ECO:0007669"/>
    <property type="project" value="UniProtKB-SubCell"/>
</dbReference>
<protein>
    <submittedName>
        <fullName evidence="5">Leucyl/phenylalanyl-trna--protein transferase</fullName>
        <ecNumber evidence="5">2.3.2.6</ecNumber>
    </submittedName>
</protein>
<sequence>MPIFALPDDPDDLRFPPPQLAEPGGLLAVGGDLSVPRLLAAYSQGVFPWYDDESPILWWSPDPRPVLFAHELHVPRRLERVLRQNRFRISLNTDFAAVITACAGVRRPGQPGTWITAEMVAAYVALHQAGFAHSVEARLDGVLVGGAYGVALGRAFFGESMFHLVPEASKAAFVTLARHLFARGCSFIDCQQTTAHMSRFGCREIPRREFLALVREALSPRRAGGDDDPA</sequence>
<comment type="subcellular location">
    <subcellularLocation>
        <location evidence="1">Cytoplasm</location>
    </subcellularLocation>
</comment>
<dbReference type="SUPFAM" id="SSF55729">
    <property type="entry name" value="Acyl-CoA N-acyltransferases (Nat)"/>
    <property type="match status" value="1"/>
</dbReference>
<evidence type="ECO:0000256" key="2">
    <source>
        <dbReference type="ARBA" id="ARBA00022490"/>
    </source>
</evidence>
<organism evidence="5">
    <name type="scientific">hydrocarbon metagenome</name>
    <dbReference type="NCBI Taxonomy" id="938273"/>
    <lineage>
        <taxon>unclassified sequences</taxon>
        <taxon>metagenomes</taxon>
        <taxon>ecological metagenomes</taxon>
    </lineage>
</organism>
<dbReference type="EMBL" id="LNQE01000249">
    <property type="protein sequence ID" value="KUG28204.1"/>
    <property type="molecule type" value="Genomic_DNA"/>
</dbReference>
<dbReference type="Pfam" id="PF03588">
    <property type="entry name" value="Leu_Phe_trans"/>
    <property type="match status" value="1"/>
</dbReference>
<dbReference type="PANTHER" id="PTHR30098">
    <property type="entry name" value="LEUCYL/PHENYLALANYL-TRNA--PROTEIN TRANSFERASE"/>
    <property type="match status" value="1"/>
</dbReference>
<dbReference type="InterPro" id="IPR016181">
    <property type="entry name" value="Acyl_CoA_acyltransferase"/>
</dbReference>
<dbReference type="NCBIfam" id="TIGR00667">
    <property type="entry name" value="aat"/>
    <property type="match status" value="1"/>
</dbReference>
<keyword evidence="3 5" id="KW-0808">Transferase</keyword>
<comment type="caution">
    <text evidence="5">The sequence shown here is derived from an EMBL/GenBank/DDBJ whole genome shotgun (WGS) entry which is preliminary data.</text>
</comment>
<dbReference type="InterPro" id="IPR004616">
    <property type="entry name" value="Leu/Phe-tRNA_Trfase"/>
</dbReference>
<evidence type="ECO:0000256" key="1">
    <source>
        <dbReference type="ARBA" id="ARBA00004496"/>
    </source>
</evidence>
<name>A0A0W8G5A0_9ZZZZ</name>
<dbReference type="GO" id="GO:0030163">
    <property type="term" value="P:protein catabolic process"/>
    <property type="evidence" value="ECO:0007669"/>
    <property type="project" value="InterPro"/>
</dbReference>
<evidence type="ECO:0000256" key="3">
    <source>
        <dbReference type="ARBA" id="ARBA00022679"/>
    </source>
</evidence>
<dbReference type="InterPro" id="IPR042221">
    <property type="entry name" value="Leu/Phe-tRNA_Trfase_N"/>
</dbReference>
<dbReference type="EC" id="2.3.2.6" evidence="5"/>
<accession>A0A0W8G5A0</accession>
<dbReference type="GO" id="GO:0008914">
    <property type="term" value="F:leucyl-tRNA--protein transferase activity"/>
    <property type="evidence" value="ECO:0007669"/>
    <property type="project" value="UniProtKB-EC"/>
</dbReference>